<evidence type="ECO:0000313" key="3">
    <source>
        <dbReference type="Proteomes" id="UP000315648"/>
    </source>
</evidence>
<dbReference type="Proteomes" id="UP000315648">
    <property type="component" value="Unassembled WGS sequence"/>
</dbReference>
<keyword evidence="1" id="KW-0732">Signal</keyword>
<feature type="chain" id="PRO_5021701952" evidence="1">
    <location>
        <begin position="23"/>
        <end position="253"/>
    </location>
</feature>
<name>A0A556QSI1_9BACT</name>
<organism evidence="2 3">
    <name type="scientific">Rariglobus hedericola</name>
    <dbReference type="NCBI Taxonomy" id="2597822"/>
    <lineage>
        <taxon>Bacteria</taxon>
        <taxon>Pseudomonadati</taxon>
        <taxon>Verrucomicrobiota</taxon>
        <taxon>Opitutia</taxon>
        <taxon>Opitutales</taxon>
        <taxon>Opitutaceae</taxon>
        <taxon>Rariglobus</taxon>
    </lineage>
</organism>
<gene>
    <name evidence="2" type="ORF">FPL22_09945</name>
</gene>
<reference evidence="2 3" key="1">
    <citation type="submission" date="2019-07" db="EMBL/GenBank/DDBJ databases">
        <title>Description of 53C-WASEF.</title>
        <authorList>
            <person name="Pitt A."/>
            <person name="Hahn M.W."/>
        </authorList>
    </citation>
    <scope>NUCLEOTIDE SEQUENCE [LARGE SCALE GENOMIC DNA]</scope>
    <source>
        <strain evidence="2 3">53C-WASEF</strain>
    </source>
</reference>
<keyword evidence="3" id="KW-1185">Reference proteome</keyword>
<evidence type="ECO:0000313" key="2">
    <source>
        <dbReference type="EMBL" id="TSJ79583.1"/>
    </source>
</evidence>
<dbReference type="RefSeq" id="WP_144230124.1">
    <property type="nucleotide sequence ID" value="NZ_CBCRVV010000043.1"/>
</dbReference>
<dbReference type="EMBL" id="VMBG01000001">
    <property type="protein sequence ID" value="TSJ79583.1"/>
    <property type="molecule type" value="Genomic_DNA"/>
</dbReference>
<accession>A0A556QSI1</accession>
<feature type="signal peptide" evidence="1">
    <location>
        <begin position="1"/>
        <end position="22"/>
    </location>
</feature>
<protein>
    <submittedName>
        <fullName evidence="2">Uncharacterized protein</fullName>
    </submittedName>
</protein>
<comment type="caution">
    <text evidence="2">The sequence shown here is derived from an EMBL/GenBank/DDBJ whole genome shotgun (WGS) entry which is preliminary data.</text>
</comment>
<sequence length="253" mass="28305">MNASILRALFSVLCLLSSVVLARSADAPARTEIRFMSWELDQEGLFITENGRDYAPITAPAYAFGAPIFIRADSPLRIYRQTIGPDGPVYTIVGEASLPPGSRLAQAYLIRQSDQLTPRDYRVIAMSNDPAAFAIGRVRVFNFSPLEAAVKIGAESVRLRPLEWKTLTAEPDRKHRVSILAALQLTENDWTPGVRDMVTLRENYRGNVTLLHTRIRFDQDGPVLRTPDPRMLIRTSTDYVNPQEPKLTSLRGP</sequence>
<proteinExistence type="predicted"/>
<evidence type="ECO:0000256" key="1">
    <source>
        <dbReference type="SAM" id="SignalP"/>
    </source>
</evidence>
<dbReference type="AlphaFoldDB" id="A0A556QSI1"/>